<proteinExistence type="predicted"/>
<dbReference type="Proteomes" id="UP001209540">
    <property type="component" value="Unassembled WGS sequence"/>
</dbReference>
<protein>
    <submittedName>
        <fullName evidence="2">Uncharacterized protein</fullName>
    </submittedName>
</protein>
<accession>A0AAD5P735</accession>
<feature type="compositionally biased region" description="Basic and acidic residues" evidence="1">
    <location>
        <begin position="128"/>
        <end position="140"/>
    </location>
</feature>
<gene>
    <name evidence="2" type="ORF">BDA99DRAFT_544154</name>
</gene>
<dbReference type="EMBL" id="JAIXMP010000063">
    <property type="protein sequence ID" value="KAI9244123.1"/>
    <property type="molecule type" value="Genomic_DNA"/>
</dbReference>
<reference evidence="2" key="2">
    <citation type="submission" date="2023-02" db="EMBL/GenBank/DDBJ databases">
        <authorList>
            <consortium name="DOE Joint Genome Institute"/>
            <person name="Mondo S.J."/>
            <person name="Chang Y."/>
            <person name="Wang Y."/>
            <person name="Ahrendt S."/>
            <person name="Andreopoulos W."/>
            <person name="Barry K."/>
            <person name="Beard J."/>
            <person name="Benny G.L."/>
            <person name="Blankenship S."/>
            <person name="Bonito G."/>
            <person name="Cuomo C."/>
            <person name="Desiro A."/>
            <person name="Gervers K.A."/>
            <person name="Hundley H."/>
            <person name="Kuo A."/>
            <person name="LaButti K."/>
            <person name="Lang B.F."/>
            <person name="Lipzen A."/>
            <person name="O'Donnell K."/>
            <person name="Pangilinan J."/>
            <person name="Reynolds N."/>
            <person name="Sandor L."/>
            <person name="Smith M.W."/>
            <person name="Tsang A."/>
            <person name="Grigoriev I.V."/>
            <person name="Stajich J.E."/>
            <person name="Spatafora J.W."/>
        </authorList>
    </citation>
    <scope>NUCLEOTIDE SEQUENCE</scope>
    <source>
        <strain evidence="2">RSA 2281</strain>
    </source>
</reference>
<evidence type="ECO:0000256" key="1">
    <source>
        <dbReference type="SAM" id="MobiDB-lite"/>
    </source>
</evidence>
<feature type="compositionally biased region" description="Basic and acidic residues" evidence="1">
    <location>
        <begin position="110"/>
        <end position="121"/>
    </location>
</feature>
<feature type="region of interest" description="Disordered" evidence="1">
    <location>
        <begin position="110"/>
        <end position="140"/>
    </location>
</feature>
<sequence length="483" mass="56139">MGASFRDALKKAVKSCKDDNVDLVSVFRDMGVVHKIPGEKLFKRSVESLIKQPNKKDKSVVWAKTVKQANFNILYTPKVMQYWLEAALNQKTSNRLLHFYEQEIERMNESNKRSLEESHESGEEEEESQLHQKQKVEHESTYTSSQLECISRFSKMEENRMWRLSTGKIVEMALFNLSHYFILDTCDSRLVKENVFTIQELREISETNIKLTPDLPANIKSYLNCLKLDSFKSLRKELYEKQSWQVDYDHEISTDLDWIHISFLSLLRELQSGNLNVAHLESWYNTHIWKFIDSAFDSCKNLSIISILCSKNIDRVGTESRKKLGHRFDLVIRTKNPEHSKCLELGGGECGPSHQEPTDSKRLNESKYKLPIALQDMIDDILSVNHELKGDVETVGISTYGLSMDVMWMDCPKDYIYRLKETTTSHTIETSEKKFSKSFISCLYLMWSIKARVEKLMRAIDGNEKDCTVESWIEKTVMYGPTL</sequence>
<comment type="caution">
    <text evidence="2">The sequence shown here is derived from an EMBL/GenBank/DDBJ whole genome shotgun (WGS) entry which is preliminary data.</text>
</comment>
<name>A0AAD5P735_9FUNG</name>
<evidence type="ECO:0000313" key="3">
    <source>
        <dbReference type="Proteomes" id="UP001209540"/>
    </source>
</evidence>
<keyword evidence="3" id="KW-1185">Reference proteome</keyword>
<reference evidence="2" key="1">
    <citation type="journal article" date="2022" name="IScience">
        <title>Evolution of zygomycete secretomes and the origins of terrestrial fungal ecologies.</title>
        <authorList>
            <person name="Chang Y."/>
            <person name="Wang Y."/>
            <person name="Mondo S."/>
            <person name="Ahrendt S."/>
            <person name="Andreopoulos W."/>
            <person name="Barry K."/>
            <person name="Beard J."/>
            <person name="Benny G.L."/>
            <person name="Blankenship S."/>
            <person name="Bonito G."/>
            <person name="Cuomo C."/>
            <person name="Desiro A."/>
            <person name="Gervers K.A."/>
            <person name="Hundley H."/>
            <person name="Kuo A."/>
            <person name="LaButti K."/>
            <person name="Lang B.F."/>
            <person name="Lipzen A."/>
            <person name="O'Donnell K."/>
            <person name="Pangilinan J."/>
            <person name="Reynolds N."/>
            <person name="Sandor L."/>
            <person name="Smith M.E."/>
            <person name="Tsang A."/>
            <person name="Grigoriev I.V."/>
            <person name="Stajich J.E."/>
            <person name="Spatafora J.W."/>
        </authorList>
    </citation>
    <scope>NUCLEOTIDE SEQUENCE</scope>
    <source>
        <strain evidence="2">RSA 2281</strain>
    </source>
</reference>
<organism evidence="2 3">
    <name type="scientific">Phascolomyces articulosus</name>
    <dbReference type="NCBI Taxonomy" id="60185"/>
    <lineage>
        <taxon>Eukaryota</taxon>
        <taxon>Fungi</taxon>
        <taxon>Fungi incertae sedis</taxon>
        <taxon>Mucoromycota</taxon>
        <taxon>Mucoromycotina</taxon>
        <taxon>Mucoromycetes</taxon>
        <taxon>Mucorales</taxon>
        <taxon>Lichtheimiaceae</taxon>
        <taxon>Phascolomyces</taxon>
    </lineage>
</organism>
<evidence type="ECO:0000313" key="2">
    <source>
        <dbReference type="EMBL" id="KAI9244123.1"/>
    </source>
</evidence>
<dbReference type="AlphaFoldDB" id="A0AAD5P735"/>